<accession>A0A7R9DH15</accession>
<organism evidence="5">
    <name type="scientific">Timema poppense</name>
    <name type="common">Walking stick</name>
    <dbReference type="NCBI Taxonomy" id="170557"/>
    <lineage>
        <taxon>Eukaryota</taxon>
        <taxon>Metazoa</taxon>
        <taxon>Ecdysozoa</taxon>
        <taxon>Arthropoda</taxon>
        <taxon>Hexapoda</taxon>
        <taxon>Insecta</taxon>
        <taxon>Pterygota</taxon>
        <taxon>Neoptera</taxon>
        <taxon>Polyneoptera</taxon>
        <taxon>Phasmatodea</taxon>
        <taxon>Timematodea</taxon>
        <taxon>Timematoidea</taxon>
        <taxon>Timematidae</taxon>
        <taxon>Timema</taxon>
    </lineage>
</organism>
<keyword evidence="2" id="KW-0032">Aminotransferase</keyword>
<sequence length="110" mass="11777">MFAEEGKKLFTPGPLGCSRTVKEAMLTDVGSRDTDFIETIRAIRSKLIDIAGGHITAGVQNSLPDLGLNSDRRAHLSTRLLAAGSSSHLIVCNLLYTHVLTAAYFQSCSG</sequence>
<dbReference type="Gene3D" id="3.40.640.10">
    <property type="entry name" value="Type I PLP-dependent aspartate aminotransferase-like (Major domain)"/>
    <property type="match status" value="1"/>
</dbReference>
<dbReference type="AlphaFoldDB" id="A0A7R9DH15"/>
<dbReference type="InterPro" id="IPR015421">
    <property type="entry name" value="PyrdxlP-dep_Trfase_major"/>
</dbReference>
<dbReference type="PANTHER" id="PTHR42778">
    <property type="entry name" value="2-AMINOETHYLPHOSPHONATE--PYRUVATE TRANSAMINASE"/>
    <property type="match status" value="1"/>
</dbReference>
<evidence type="ECO:0000313" key="5">
    <source>
        <dbReference type="EMBL" id="CAD7414619.1"/>
    </source>
</evidence>
<proteinExistence type="predicted"/>
<evidence type="ECO:0000256" key="2">
    <source>
        <dbReference type="ARBA" id="ARBA00022576"/>
    </source>
</evidence>
<evidence type="ECO:0000256" key="1">
    <source>
        <dbReference type="ARBA" id="ARBA00001933"/>
    </source>
</evidence>
<comment type="cofactor">
    <cofactor evidence="1">
        <name>pyridoxal 5'-phosphate</name>
        <dbReference type="ChEBI" id="CHEBI:597326"/>
    </cofactor>
</comment>
<evidence type="ECO:0000256" key="3">
    <source>
        <dbReference type="ARBA" id="ARBA00022679"/>
    </source>
</evidence>
<reference evidence="5" key="1">
    <citation type="submission" date="2020-11" db="EMBL/GenBank/DDBJ databases">
        <authorList>
            <person name="Tran Van P."/>
        </authorList>
    </citation>
    <scope>NUCLEOTIDE SEQUENCE</scope>
</reference>
<evidence type="ECO:0000256" key="4">
    <source>
        <dbReference type="ARBA" id="ARBA00022898"/>
    </source>
</evidence>
<protein>
    <submittedName>
        <fullName evidence="5">Uncharacterized protein</fullName>
    </submittedName>
</protein>
<dbReference type="PANTHER" id="PTHR42778:SF1">
    <property type="entry name" value="2-AMINOETHYLPHOSPHONATE--PYRUVATE TRANSAMINASE"/>
    <property type="match status" value="1"/>
</dbReference>
<dbReference type="InterPro" id="IPR015422">
    <property type="entry name" value="PyrdxlP-dep_Trfase_small"/>
</dbReference>
<gene>
    <name evidence="5" type="ORF">TPSB3V08_LOCUS9786</name>
</gene>
<keyword evidence="3" id="KW-0808">Transferase</keyword>
<keyword evidence="4" id="KW-0663">Pyridoxal phosphate</keyword>
<dbReference type="EMBL" id="OD008107">
    <property type="protein sequence ID" value="CAD7414619.1"/>
    <property type="molecule type" value="Genomic_DNA"/>
</dbReference>
<name>A0A7R9DH15_TIMPO</name>
<dbReference type="Gene3D" id="3.90.1150.10">
    <property type="entry name" value="Aspartate Aminotransferase, domain 1"/>
    <property type="match status" value="1"/>
</dbReference>
<dbReference type="GO" id="GO:0008483">
    <property type="term" value="F:transaminase activity"/>
    <property type="evidence" value="ECO:0007669"/>
    <property type="project" value="UniProtKB-KW"/>
</dbReference>